<proteinExistence type="predicted"/>
<gene>
    <name evidence="1" type="ORF">LX83_000868</name>
</gene>
<organism evidence="1 2">
    <name type="scientific">Goodfellowiella coeruleoviolacea</name>
    <dbReference type="NCBI Taxonomy" id="334858"/>
    <lineage>
        <taxon>Bacteria</taxon>
        <taxon>Bacillati</taxon>
        <taxon>Actinomycetota</taxon>
        <taxon>Actinomycetes</taxon>
        <taxon>Pseudonocardiales</taxon>
        <taxon>Pseudonocardiaceae</taxon>
        <taxon>Goodfellowiella</taxon>
    </lineage>
</organism>
<comment type="caution">
    <text evidence="1">The sequence shown here is derived from an EMBL/GenBank/DDBJ whole genome shotgun (WGS) entry which is preliminary data.</text>
</comment>
<dbReference type="AlphaFoldDB" id="A0AAE3GA30"/>
<name>A0AAE3GA30_9PSEU</name>
<dbReference type="Proteomes" id="UP001206128">
    <property type="component" value="Unassembled WGS sequence"/>
</dbReference>
<keyword evidence="2" id="KW-1185">Reference proteome</keyword>
<evidence type="ECO:0000313" key="1">
    <source>
        <dbReference type="EMBL" id="MCP2164028.1"/>
    </source>
</evidence>
<sequence length="160" mass="16923">MNEATPTESGAAAARAAAAVQLVNTAQQIATAPSVAQVAILAKRMASLQQAVRSGQVVLDKEAGNALLSMLTEQIDQVDSWARRASAMARRVPIGQNPVGEAMAEKIERRAGSDAEHSFGSVLTNYRGVLQDAHDAVSGAMARYSEVERSNAETFTRLVD</sequence>
<evidence type="ECO:0000313" key="2">
    <source>
        <dbReference type="Proteomes" id="UP001206128"/>
    </source>
</evidence>
<reference evidence="1" key="1">
    <citation type="submission" date="2022-06" db="EMBL/GenBank/DDBJ databases">
        <title>Genomic Encyclopedia of Archaeal and Bacterial Type Strains, Phase II (KMG-II): from individual species to whole genera.</title>
        <authorList>
            <person name="Goeker M."/>
        </authorList>
    </citation>
    <scope>NUCLEOTIDE SEQUENCE</scope>
    <source>
        <strain evidence="1">DSM 43935</strain>
    </source>
</reference>
<protein>
    <recommendedName>
        <fullName evidence="3">PE domain-containing protein</fullName>
    </recommendedName>
</protein>
<dbReference type="EMBL" id="JAMTCK010000002">
    <property type="protein sequence ID" value="MCP2164028.1"/>
    <property type="molecule type" value="Genomic_DNA"/>
</dbReference>
<evidence type="ECO:0008006" key="3">
    <source>
        <dbReference type="Google" id="ProtNLM"/>
    </source>
</evidence>
<dbReference type="RefSeq" id="WP_253767291.1">
    <property type="nucleotide sequence ID" value="NZ_JAMTCK010000002.1"/>
</dbReference>
<accession>A0AAE3GA30</accession>